<accession>A0ACC0X1T9</accession>
<organism evidence="1 2">
    <name type="scientific">Pistacia integerrima</name>
    <dbReference type="NCBI Taxonomy" id="434235"/>
    <lineage>
        <taxon>Eukaryota</taxon>
        <taxon>Viridiplantae</taxon>
        <taxon>Streptophyta</taxon>
        <taxon>Embryophyta</taxon>
        <taxon>Tracheophyta</taxon>
        <taxon>Spermatophyta</taxon>
        <taxon>Magnoliopsida</taxon>
        <taxon>eudicotyledons</taxon>
        <taxon>Gunneridae</taxon>
        <taxon>Pentapetalae</taxon>
        <taxon>rosids</taxon>
        <taxon>malvids</taxon>
        <taxon>Sapindales</taxon>
        <taxon>Anacardiaceae</taxon>
        <taxon>Pistacia</taxon>
    </lineage>
</organism>
<keyword evidence="2" id="KW-1185">Reference proteome</keyword>
<comment type="caution">
    <text evidence="1">The sequence shown here is derived from an EMBL/GenBank/DDBJ whole genome shotgun (WGS) entry which is preliminary data.</text>
</comment>
<dbReference type="Proteomes" id="UP001163603">
    <property type="component" value="Chromosome 15"/>
</dbReference>
<evidence type="ECO:0000313" key="2">
    <source>
        <dbReference type="Proteomes" id="UP001163603"/>
    </source>
</evidence>
<gene>
    <name evidence="1" type="ORF">Pint_29459</name>
</gene>
<protein>
    <submittedName>
        <fullName evidence="1">Uncharacterized protein</fullName>
    </submittedName>
</protein>
<reference evidence="2" key="1">
    <citation type="journal article" date="2023" name="G3 (Bethesda)">
        <title>Genome assembly and association tests identify interacting loci associated with vigor, precocity, and sex in interspecific pistachio rootstocks.</title>
        <authorList>
            <person name="Palmer W."/>
            <person name="Jacygrad E."/>
            <person name="Sagayaradj S."/>
            <person name="Cavanaugh K."/>
            <person name="Han R."/>
            <person name="Bertier L."/>
            <person name="Beede B."/>
            <person name="Kafkas S."/>
            <person name="Golino D."/>
            <person name="Preece J."/>
            <person name="Michelmore R."/>
        </authorList>
    </citation>
    <scope>NUCLEOTIDE SEQUENCE [LARGE SCALE GENOMIC DNA]</scope>
</reference>
<name>A0ACC0X1T9_9ROSI</name>
<dbReference type="EMBL" id="CM047750">
    <property type="protein sequence ID" value="KAJ0007244.1"/>
    <property type="molecule type" value="Genomic_DNA"/>
</dbReference>
<evidence type="ECO:0000313" key="1">
    <source>
        <dbReference type="EMBL" id="KAJ0007244.1"/>
    </source>
</evidence>
<proteinExistence type="predicted"/>
<sequence length="74" mass="7953">MKPYSIAMAFVLLLLSLILSTWLSRAQAEGRPIAKVSTMATSSRSSQGSAGRKETSFQEGPNPPLDGEGSRKQQ</sequence>